<evidence type="ECO:0000313" key="2">
    <source>
        <dbReference type="EMBL" id="VFJ67933.1"/>
    </source>
</evidence>
<dbReference type="SUPFAM" id="SSF81296">
    <property type="entry name" value="E set domains"/>
    <property type="match status" value="1"/>
</dbReference>
<sequence>MTKKPRIKIPKRVKAGDVFLVKSLFPHPMENGRRKDKKTGEIIPRKIIHRIEATFGGEPVFAADLEPAISANPFLAFYCRAESSGEFSLTWIEDGGKKTTLSQTVEVTENG</sequence>
<dbReference type="NCBIfam" id="TIGR04490">
    <property type="entry name" value="SoxZ_true"/>
    <property type="match status" value="1"/>
</dbReference>
<protein>
    <submittedName>
        <fullName evidence="2">Sulfur compound chelating protein SoxZ</fullName>
    </submittedName>
</protein>
<name>A0A450TKD3_9GAMM</name>
<feature type="domain" description="Sulphur oxidation protein SoxZ" evidence="1">
    <location>
        <begin position="8"/>
        <end position="100"/>
    </location>
</feature>
<dbReference type="InterPro" id="IPR030995">
    <property type="entry name" value="SoxZ"/>
</dbReference>
<dbReference type="Pfam" id="PF08770">
    <property type="entry name" value="SoxZ"/>
    <property type="match status" value="1"/>
</dbReference>
<proteinExistence type="predicted"/>
<dbReference type="InterPro" id="IPR013783">
    <property type="entry name" value="Ig-like_fold"/>
</dbReference>
<dbReference type="InterPro" id="IPR014756">
    <property type="entry name" value="Ig_E-set"/>
</dbReference>
<evidence type="ECO:0000259" key="1">
    <source>
        <dbReference type="Pfam" id="PF08770"/>
    </source>
</evidence>
<dbReference type="EMBL" id="CAADEY010000173">
    <property type="protein sequence ID" value="VFJ67933.1"/>
    <property type="molecule type" value="Genomic_DNA"/>
</dbReference>
<accession>A0A450TKD3</accession>
<dbReference type="Gene3D" id="2.60.40.10">
    <property type="entry name" value="Immunoglobulins"/>
    <property type="match status" value="1"/>
</dbReference>
<reference evidence="2" key="1">
    <citation type="submission" date="2019-02" db="EMBL/GenBank/DDBJ databases">
        <authorList>
            <person name="Gruber-Vodicka R. H."/>
            <person name="Seah K. B. B."/>
        </authorList>
    </citation>
    <scope>NUCLEOTIDE SEQUENCE</scope>
    <source>
        <strain evidence="2">BECK_DK161</strain>
    </source>
</reference>
<dbReference type="AlphaFoldDB" id="A0A450TKD3"/>
<organism evidence="2">
    <name type="scientific">Candidatus Kentrum sp. DK</name>
    <dbReference type="NCBI Taxonomy" id="2126562"/>
    <lineage>
        <taxon>Bacteria</taxon>
        <taxon>Pseudomonadati</taxon>
        <taxon>Pseudomonadota</taxon>
        <taxon>Gammaproteobacteria</taxon>
        <taxon>Candidatus Kentrum</taxon>
    </lineage>
</organism>
<dbReference type="InterPro" id="IPR014880">
    <property type="entry name" value="SoxZ_dom"/>
</dbReference>
<gene>
    <name evidence="2" type="ORF">BECKDK2373C_GA0170839_11734</name>
</gene>